<dbReference type="GO" id="GO:0004222">
    <property type="term" value="F:metalloendopeptidase activity"/>
    <property type="evidence" value="ECO:0007669"/>
    <property type="project" value="TreeGrafter"/>
</dbReference>
<proteinExistence type="predicted"/>
<evidence type="ECO:0000256" key="2">
    <source>
        <dbReference type="SAM" id="MobiDB-lite"/>
    </source>
</evidence>
<feature type="coiled-coil region" evidence="1">
    <location>
        <begin position="931"/>
        <end position="979"/>
    </location>
</feature>
<dbReference type="CDD" id="cd13402">
    <property type="entry name" value="LT_TF-like"/>
    <property type="match status" value="1"/>
</dbReference>
<dbReference type="Gene3D" id="2.70.70.10">
    <property type="entry name" value="Glucose Permease (Domain IIA)"/>
    <property type="match status" value="1"/>
</dbReference>
<dbReference type="AlphaFoldDB" id="A0AAW8YRL4"/>
<dbReference type="InterPro" id="IPR016047">
    <property type="entry name" value="M23ase_b-sheet_dom"/>
</dbReference>
<dbReference type="CDD" id="cd12797">
    <property type="entry name" value="M23_peptidase"/>
    <property type="match status" value="1"/>
</dbReference>
<dbReference type="Proteomes" id="UP001280415">
    <property type="component" value="Unassembled WGS sequence"/>
</dbReference>
<evidence type="ECO:0000259" key="3">
    <source>
        <dbReference type="Pfam" id="PF01551"/>
    </source>
</evidence>
<evidence type="ECO:0000313" key="6">
    <source>
        <dbReference type="Proteomes" id="UP001280415"/>
    </source>
</evidence>
<dbReference type="InterPro" id="IPR050570">
    <property type="entry name" value="Cell_wall_metabolism_enzyme"/>
</dbReference>
<evidence type="ECO:0000313" key="5">
    <source>
        <dbReference type="EMBL" id="MDV2912179.1"/>
    </source>
</evidence>
<dbReference type="PANTHER" id="PTHR21666:SF270">
    <property type="entry name" value="MUREIN HYDROLASE ACTIVATOR ENVC"/>
    <property type="match status" value="1"/>
</dbReference>
<reference evidence="5" key="2">
    <citation type="submission" date="2023-10" db="EMBL/GenBank/DDBJ databases">
        <authorList>
            <person name="Khurajog B."/>
        </authorList>
    </citation>
    <scope>NUCLEOTIDE SEQUENCE</scope>
    <source>
        <strain evidence="5">BF14</strain>
    </source>
</reference>
<dbReference type="Gene3D" id="1.10.287.1490">
    <property type="match status" value="1"/>
</dbReference>
<dbReference type="SUPFAM" id="SSF51261">
    <property type="entry name" value="Duplicated hybrid motif"/>
    <property type="match status" value="1"/>
</dbReference>
<organism evidence="5 6">
    <name type="scientific">Pediococcus acidilactici</name>
    <dbReference type="NCBI Taxonomy" id="1254"/>
    <lineage>
        <taxon>Bacteria</taxon>
        <taxon>Bacillati</taxon>
        <taxon>Bacillota</taxon>
        <taxon>Bacilli</taxon>
        <taxon>Lactobacillales</taxon>
        <taxon>Lactobacillaceae</taxon>
        <taxon>Pediococcus</taxon>
        <taxon>Pediococcus acidilactici group</taxon>
    </lineage>
</organism>
<dbReference type="InterPro" id="IPR011055">
    <property type="entry name" value="Dup_hybrid_motif"/>
</dbReference>
<comment type="caution">
    <text evidence="5">The sequence shown here is derived from an EMBL/GenBank/DDBJ whole genome shotgun (WGS) entry which is preliminary data.</text>
</comment>
<accession>A0AAW8YRL4</accession>
<evidence type="ECO:0000256" key="1">
    <source>
        <dbReference type="SAM" id="Coils"/>
    </source>
</evidence>
<gene>
    <name evidence="5" type="ORF">R0H03_10090</name>
</gene>
<name>A0AAW8YRL4_PEDAC</name>
<sequence>MYRIIAYNEPTDTAGFVIHDPAVNESVSEGKLNLKQSDVNDLSLTINQDNPLFGNVRPMHTHVEVYDDDKLIFRGRALKPTREMKDSGQFLQTYVFEDISSYLIDSVQRFLEVRNATPKQFLEKVIEEHNTQVPAYKQFNLRTVTVDNSKDNALRTIDYATTKETIKKLLTDSVGGFLITEYKDGKNYLDYLKAPGKDHNNDTPIRITENMQSASVTIDPSKVITRLIPLGAQIETQNPDKKNDDSSDDGTKLSGPMHAVNGDWGPAIKFAAQCMNTKVTNAQVATIKNVIQHESGGSETVVNNWDSNAAAGHPSKGLLQFIDTTFKAYAIEGYTDILKGFHQLLAMFNDSNWASDVHTGGWGPTGKRRYDKLPVEIVASGGGNWGSPFPSVGHVAFESGQLFGVHPGGEFRKNGFHDGLDFGTAKYPGTDVHAVHGGRVTHKGYMGGLAYYFVTHSDDGYNVVYQEAFGSSSNIKVRIGDYVKTGQVVGRRTTNHLHVGVTKKDFNYAVAHSFTNNGTWIDPEPLIFGSEKKRKLQAKQVVANSPLAKQVVADSPLAKQALDIEAGVKLFEAAKSSHLKYETNYLRADILSNQAHGDCSSFVSYFLELAVHETDRTLYTTDTLHGFLKKHGYALHYEGNTKTLPALQTGDVFILGKKGAQPSHTAVMKDADTLLECAQGWSNGYDQGGADMFEHGKSGDENLAAWWKRNSQGWKGEWYWYLYRFGGNIPEQESGDQKGGTIKSGVRYTIAPVNDGKDYLEIPDFQKEFGIINGAVTWDDVKDPNELLSKAKAWIRNQKASTNSWNISALELPDYDHFKVYDRYLFVNPYVADTQLLTVVSKEIDITNPFKSTLTIGDKTPKLTDYQNENRNISKEVSKLASTVTTISGDVSAMRGGAGNSSSQLQTIYDRLGNTNVPQLQKDVEGIQDFSKKADERLTTAETDLKTVKEDDESTKQKLAKYQQTIAGLDERLKKLEGGNAVGGGV</sequence>
<protein>
    <submittedName>
        <fullName evidence="5">Phage tail protein</fullName>
    </submittedName>
</protein>
<dbReference type="EMBL" id="JAWJAX010000018">
    <property type="protein sequence ID" value="MDV2912179.1"/>
    <property type="molecule type" value="Genomic_DNA"/>
</dbReference>
<dbReference type="InterPro" id="IPR010572">
    <property type="entry name" value="Tail_dom"/>
</dbReference>
<dbReference type="RefSeq" id="WP_317052509.1">
    <property type="nucleotide sequence ID" value="NZ_CP140878.1"/>
</dbReference>
<feature type="domain" description="M23ase beta-sheet core" evidence="3">
    <location>
        <begin position="416"/>
        <end position="504"/>
    </location>
</feature>
<reference evidence="5" key="1">
    <citation type="journal article" date="2023" name="PeerJ">
        <title>Selection and evaluation of lactic acid bacteria from chicken feces in Thailand as potential probiotics.</title>
        <authorList>
            <person name="Khurajog B."/>
            <person name="Disastra Y."/>
            <person name="Lawwyne L.D."/>
            <person name="Sirichokchatchawan W."/>
            <person name="Niyomtham W."/>
            <person name="Yindee J."/>
            <person name="Hampson D.J."/>
            <person name="Prapasarakul N."/>
        </authorList>
    </citation>
    <scope>NUCLEOTIDE SEQUENCE</scope>
    <source>
        <strain evidence="5">BF14</strain>
    </source>
</reference>
<evidence type="ECO:0000259" key="4">
    <source>
        <dbReference type="Pfam" id="PF06605"/>
    </source>
</evidence>
<feature type="compositionally biased region" description="Basic and acidic residues" evidence="2">
    <location>
        <begin position="238"/>
        <end position="251"/>
    </location>
</feature>
<dbReference type="PANTHER" id="PTHR21666">
    <property type="entry name" value="PEPTIDASE-RELATED"/>
    <property type="match status" value="1"/>
</dbReference>
<dbReference type="Pfam" id="PF06605">
    <property type="entry name" value="Prophage_tail"/>
    <property type="match status" value="1"/>
</dbReference>
<feature type="domain" description="Tail spike" evidence="4">
    <location>
        <begin position="114"/>
        <end position="867"/>
    </location>
</feature>
<keyword evidence="1" id="KW-0175">Coiled coil</keyword>
<feature type="region of interest" description="Disordered" evidence="2">
    <location>
        <begin position="233"/>
        <end position="257"/>
    </location>
</feature>
<dbReference type="Pfam" id="PF01551">
    <property type="entry name" value="Peptidase_M23"/>
    <property type="match status" value="1"/>
</dbReference>